<feature type="region of interest" description="Disordered" evidence="10">
    <location>
        <begin position="1365"/>
        <end position="1792"/>
    </location>
</feature>
<feature type="compositionally biased region" description="Basic and acidic residues" evidence="10">
    <location>
        <begin position="956"/>
        <end position="968"/>
    </location>
</feature>
<comment type="subcellular location">
    <subcellularLocation>
        <location evidence="1">Cytoplasm</location>
        <location evidence="1">Cytoskeleton</location>
        <location evidence="1">Microtubule organizing center</location>
        <location evidence="1">Centrosome</location>
    </subcellularLocation>
</comment>
<evidence type="ECO:0000256" key="4">
    <source>
        <dbReference type="ARBA" id="ARBA00022737"/>
    </source>
</evidence>
<keyword evidence="6" id="KW-0206">Cytoskeleton</keyword>
<dbReference type="PANTHER" id="PTHR45973:SF2">
    <property type="entry name" value="CENTROSOMAL PROTEIN OF 97 KDA"/>
    <property type="match status" value="1"/>
</dbReference>
<keyword evidence="4" id="KW-0677">Repeat</keyword>
<dbReference type="EMBL" id="OV696686">
    <property type="protein sequence ID" value="CAH1228923.1"/>
    <property type="molecule type" value="Genomic_DNA"/>
</dbReference>
<feature type="region of interest" description="Disordered" evidence="10">
    <location>
        <begin position="1017"/>
        <end position="1039"/>
    </location>
</feature>
<feature type="compositionally biased region" description="Low complexity" evidence="10">
    <location>
        <begin position="1676"/>
        <end position="1692"/>
    </location>
</feature>
<accession>A0A8J9VXY8</accession>
<feature type="domain" description="Fibronectin type-III" evidence="11">
    <location>
        <begin position="1086"/>
        <end position="1175"/>
    </location>
</feature>
<feature type="compositionally biased region" description="Polar residues" evidence="10">
    <location>
        <begin position="1474"/>
        <end position="1504"/>
    </location>
</feature>
<feature type="compositionally biased region" description="Basic and acidic residues" evidence="10">
    <location>
        <begin position="1694"/>
        <end position="1708"/>
    </location>
</feature>
<feature type="compositionally biased region" description="Polar residues" evidence="10">
    <location>
        <begin position="1365"/>
        <end position="1377"/>
    </location>
</feature>
<feature type="compositionally biased region" description="Low complexity" evidence="10">
    <location>
        <begin position="1401"/>
        <end position="1419"/>
    </location>
</feature>
<feature type="compositionally biased region" description="Polar residues" evidence="10">
    <location>
        <begin position="661"/>
        <end position="672"/>
    </location>
</feature>
<dbReference type="SUPFAM" id="SSF52058">
    <property type="entry name" value="L domain-like"/>
    <property type="match status" value="1"/>
</dbReference>
<keyword evidence="3" id="KW-0433">Leucine-rich repeat</keyword>
<feature type="compositionally biased region" description="Basic and acidic residues" evidence="10">
    <location>
        <begin position="1248"/>
        <end position="1259"/>
    </location>
</feature>
<feature type="compositionally biased region" description="Basic and acidic residues" evidence="10">
    <location>
        <begin position="544"/>
        <end position="565"/>
    </location>
</feature>
<dbReference type="Gene3D" id="3.80.10.10">
    <property type="entry name" value="Ribonuclease Inhibitor"/>
    <property type="match status" value="2"/>
</dbReference>
<feature type="region of interest" description="Disordered" evidence="10">
    <location>
        <begin position="1203"/>
        <end position="1301"/>
    </location>
</feature>
<dbReference type="FunFam" id="3.80.10.10:FF:000165">
    <property type="entry name" value="Centrosomal protein of 97 kDa"/>
    <property type="match status" value="1"/>
</dbReference>
<dbReference type="InterPro" id="IPR032675">
    <property type="entry name" value="LRR_dom_sf"/>
</dbReference>
<dbReference type="CDD" id="cd00063">
    <property type="entry name" value="FN3"/>
    <property type="match status" value="1"/>
</dbReference>
<feature type="compositionally biased region" description="Polar residues" evidence="10">
    <location>
        <begin position="1755"/>
        <end position="1769"/>
    </location>
</feature>
<evidence type="ECO:0000313" key="12">
    <source>
        <dbReference type="EMBL" id="CAH1228923.1"/>
    </source>
</evidence>
<evidence type="ECO:0000256" key="6">
    <source>
        <dbReference type="ARBA" id="ARBA00023212"/>
    </source>
</evidence>
<feature type="compositionally biased region" description="Basic and acidic residues" evidence="10">
    <location>
        <begin position="1535"/>
        <end position="1550"/>
    </location>
</feature>
<keyword evidence="13" id="KW-1185">Reference proteome</keyword>
<dbReference type="InterPro" id="IPR050576">
    <property type="entry name" value="Cilia_flagella_integrity"/>
</dbReference>
<protein>
    <recommendedName>
        <fullName evidence="8">Centrosomal protein of 97 kDa</fullName>
    </recommendedName>
    <alternativeName>
        <fullName evidence="9">Leucine-rich repeat and IQ domain-containing protein 2</fullName>
    </alternativeName>
</protein>
<feature type="compositionally biased region" description="Basic and acidic residues" evidence="10">
    <location>
        <begin position="925"/>
        <end position="936"/>
    </location>
</feature>
<evidence type="ECO:0000256" key="3">
    <source>
        <dbReference type="ARBA" id="ARBA00022614"/>
    </source>
</evidence>
<dbReference type="CDD" id="cd23766">
    <property type="entry name" value="IQCG"/>
    <property type="match status" value="1"/>
</dbReference>
<evidence type="ECO:0000256" key="10">
    <source>
        <dbReference type="SAM" id="MobiDB-lite"/>
    </source>
</evidence>
<dbReference type="SUPFAM" id="SSF49265">
    <property type="entry name" value="Fibronectin type III"/>
    <property type="match status" value="1"/>
</dbReference>
<dbReference type="PANTHER" id="PTHR45973">
    <property type="entry name" value="PROTEIN PHOSPHATASE 1 REGULATORY SUBUNIT SDS22-RELATED"/>
    <property type="match status" value="1"/>
</dbReference>
<dbReference type="Pfam" id="PF00041">
    <property type="entry name" value="fn3"/>
    <property type="match status" value="1"/>
</dbReference>
<dbReference type="InterPro" id="IPR013783">
    <property type="entry name" value="Ig-like_fold"/>
</dbReference>
<dbReference type="Proteomes" id="UP000838412">
    <property type="component" value="Chromosome 1"/>
</dbReference>
<dbReference type="GO" id="GO:0030030">
    <property type="term" value="P:cell projection organization"/>
    <property type="evidence" value="ECO:0007669"/>
    <property type="project" value="UniProtKB-KW"/>
</dbReference>
<feature type="region of interest" description="Disordered" evidence="10">
    <location>
        <begin position="499"/>
        <end position="615"/>
    </location>
</feature>
<feature type="region of interest" description="Disordered" evidence="10">
    <location>
        <begin position="293"/>
        <end position="393"/>
    </location>
</feature>
<proteinExistence type="predicted"/>
<keyword evidence="2" id="KW-0963">Cytoplasm</keyword>
<feature type="compositionally biased region" description="Polar residues" evidence="10">
    <location>
        <begin position="1629"/>
        <end position="1645"/>
    </location>
</feature>
<evidence type="ECO:0000259" key="11">
    <source>
        <dbReference type="PROSITE" id="PS50853"/>
    </source>
</evidence>
<dbReference type="Pfam" id="PF14580">
    <property type="entry name" value="LRR_9"/>
    <property type="match status" value="1"/>
</dbReference>
<feature type="compositionally biased region" description="Low complexity" evidence="10">
    <location>
        <begin position="293"/>
        <end position="322"/>
    </location>
</feature>
<dbReference type="SMART" id="SM00060">
    <property type="entry name" value="FN3"/>
    <property type="match status" value="1"/>
</dbReference>
<comment type="function">
    <text evidence="7">Acts as a key negative regulator of ciliogenesis in collaboration with CCP110 by capping the mother centriole thereby preventing cilia formation. Required for recruitment of CCP110 to the centrosome.</text>
</comment>
<feature type="region of interest" description="Disordered" evidence="10">
    <location>
        <begin position="627"/>
        <end position="755"/>
    </location>
</feature>
<gene>
    <name evidence="12" type="primary">CEP97</name>
    <name evidence="12" type="ORF">BLAG_LOCUS744</name>
</gene>
<evidence type="ECO:0000256" key="1">
    <source>
        <dbReference type="ARBA" id="ARBA00004300"/>
    </source>
</evidence>
<evidence type="ECO:0000256" key="8">
    <source>
        <dbReference type="ARBA" id="ARBA00068862"/>
    </source>
</evidence>
<dbReference type="InterPro" id="IPR001611">
    <property type="entry name" value="Leu-rich_rpt"/>
</dbReference>
<evidence type="ECO:0000256" key="5">
    <source>
        <dbReference type="ARBA" id="ARBA00022794"/>
    </source>
</evidence>
<organism evidence="12 13">
    <name type="scientific">Branchiostoma lanceolatum</name>
    <name type="common">Common lancelet</name>
    <name type="synonym">Amphioxus lanceolatum</name>
    <dbReference type="NCBI Taxonomy" id="7740"/>
    <lineage>
        <taxon>Eukaryota</taxon>
        <taxon>Metazoa</taxon>
        <taxon>Chordata</taxon>
        <taxon>Cephalochordata</taxon>
        <taxon>Leptocardii</taxon>
        <taxon>Amphioxiformes</taxon>
        <taxon>Branchiostomatidae</taxon>
        <taxon>Branchiostoma</taxon>
    </lineage>
</organism>
<dbReference type="GO" id="GO:0005813">
    <property type="term" value="C:centrosome"/>
    <property type="evidence" value="ECO:0007669"/>
    <property type="project" value="UniProtKB-SubCell"/>
</dbReference>
<feature type="compositionally biased region" description="Basic and acidic residues" evidence="10">
    <location>
        <begin position="1422"/>
        <end position="1434"/>
    </location>
</feature>
<dbReference type="OrthoDB" id="5954088at2759"/>
<dbReference type="InterPro" id="IPR003961">
    <property type="entry name" value="FN3_dom"/>
</dbReference>
<sequence>MADGQENLPGNRDQGDGRIMDLSRQGLSRIELPPGAAPVALILDKNNISRIDNLQTQDQIQQLSIAGNRLVRMVGVSQVPYLRVLNLPNNSIVTIEGVKQLQQLEWLNLSGNSIKDLSPLSSCMGLSHLDLSDNSISSIADLSRLTGLKTLLLHGNILTTLRSVPSNLPPYINILSLAENEISDLNEVSYLLCLRHLEQLSIMNNPCVLISAILPQFEYRPFIINWCLTLQILDGQPISRKESLKAEWLYSQGRGRHFQPGQQAELAEYLSTVCPPNAHSQFLFDDSKLQKVLSKQQLHQHQLQHPQIRPQQPARPANQSSPRGQRAQPANQSPPRGQGRPRTSPQSPERSGAGYSLYSPPRSRSPTAKTRSPPRRELSPGQPRTAWESYSSMMSSRGGAQLYRQNGAINGDIRVQDIETAPNLNSSQLTSDSYYIPVTPDHRPLTAPPEDDLSFADIMEIHRAKYQRSVSAVDSPVRRSPRSPTKNYASNYAMYHGKSPLRDYENEDDVTPQEHYGMPEARHHGRVPANYLGAEGRSPRSSPRTKERMYERYDSRPEGQRRETSPHLSPPSRVLRYDTPDSRPAGLRSSPERYKKGRDERLSQHASPTARQSRYDAYDAQAVGTQKNIPVATDAPAKDKPFSIQDPSSGRSAFRSPKPQLLQNSDTSSGSAYANYDARPVGHPSTVKTTMDGPPATKVQSPVPVKHRPKVKSPGKSPISPKNVSKKRMFPYDRKPSTDSDSENVKPGESLPARELSHVKDIVSGKRIKKAVTQPEEGRRGIADLSPMLGKRSELPKWAQLEGELKSSSSFEISYDQIKKITDQEVKQMKAATQIQSWWRGMYTRQNSPRVGKVQSEIRARRAEDHVRRLGAELDKCKQQYEQERQVRQLQMEAIKYLWMQVQSLQQWREEQLKKEEDVKRTLRKSIEKENLEQQEKTGSSSSESSQMESGGVGEGKAESAKGKERLGEVGPGEKFTASPLQTDKERQLENRCADLQRQVLRLQEALLALSDHVFKEQDKDASGQDETDVPSAPGEDRSKGAAMELANQSTFIPTNGDQPVTASPANRIGSMVMASPPPPPGFPTPPRALRIQKSGETGIIIAWQPSRVPGSLETVTEYRIFVDSTLSGTVDGNKTRALIEGLDPHETYRISVRAVSRAGESLDSNPVVAQIAIATSMIDSSSSDSESELSRTVEEVKENLAVDHKVPLKDEGKKDTIAKAENHKDSGAAKTSSDKPQQETNIPDVAKIGDETNSKEQPESPPPSAPVQPAKHEEKAAEKMAEAADEQTRGAPEYHPVRQESIDIEIVEETKPPQQVDVVQKLLQAIKAEDGYDSNRSTPTSVEELDPITLDLVQIEDSLDSSISELQKSLPTSPKQKSAPDLAATGFFQTNIARHSASPDPSQLDSDLVQLSDSLSSSIEAVKETLKKEDKTSPDGSLQGDSSDLQRSSNHSDKASEQQQSTQESQPPPLHSILQSSLRKSASSKEQLGKPTSDSSFQDSGIASPSLLESPVQQNIETARKISEDSSQQVSEKTLPEGKDEKSTVKPQDEQPMDIVSDDSTTAARPSEPLIPTTKPQQAVDLLESLSVSKSEPTLQPEKLQAATNEGTSESAQNQIQQLGLPRLSVGVSPSSSLQTASKSSNEASALGPGKEAATVSTRRPVKLQTSPRDRSQSEGEQAGASGSGATASGTMSRERTLSVGSEKDDTPSLQSPTAIPRPVLFKTSPRKDKSSPLSTSVEDLTLAAHRARSRSSFSPTKSPIRSRSISPNKPIRGSRIPVRSKSEKELSKTS</sequence>
<dbReference type="Gene3D" id="2.60.40.10">
    <property type="entry name" value="Immunoglobulins"/>
    <property type="match status" value="1"/>
</dbReference>
<feature type="region of interest" description="Disordered" evidence="10">
    <location>
        <begin position="925"/>
        <end position="987"/>
    </location>
</feature>
<dbReference type="GO" id="GO:1902018">
    <property type="term" value="P:negative regulation of cilium assembly"/>
    <property type="evidence" value="ECO:0007669"/>
    <property type="project" value="TreeGrafter"/>
</dbReference>
<feature type="compositionally biased region" description="Basic and acidic residues" evidence="10">
    <location>
        <begin position="1782"/>
        <end position="1792"/>
    </location>
</feature>
<evidence type="ECO:0000313" key="13">
    <source>
        <dbReference type="Proteomes" id="UP000838412"/>
    </source>
</evidence>
<dbReference type="PROSITE" id="PS51450">
    <property type="entry name" value="LRR"/>
    <property type="match status" value="3"/>
</dbReference>
<dbReference type="InterPro" id="IPR036116">
    <property type="entry name" value="FN3_sf"/>
</dbReference>
<feature type="compositionally biased region" description="Polar residues" evidence="10">
    <location>
        <begin position="1603"/>
        <end position="1619"/>
    </location>
</feature>
<keyword evidence="5" id="KW-0970">Cilium biogenesis/degradation</keyword>
<reference evidence="12" key="1">
    <citation type="submission" date="2022-01" db="EMBL/GenBank/DDBJ databases">
        <authorList>
            <person name="Braso-Vives M."/>
        </authorList>
    </citation>
    <scope>NUCLEOTIDE SEQUENCE</scope>
</reference>
<evidence type="ECO:0000256" key="7">
    <source>
        <dbReference type="ARBA" id="ARBA00058656"/>
    </source>
</evidence>
<name>A0A8J9VXY8_BRALA</name>
<feature type="compositionally biased region" description="Basic and acidic residues" evidence="10">
    <location>
        <begin position="730"/>
        <end position="746"/>
    </location>
</feature>
<dbReference type="PROSITE" id="PS50096">
    <property type="entry name" value="IQ"/>
    <property type="match status" value="1"/>
</dbReference>
<feature type="compositionally biased region" description="Basic and acidic residues" evidence="10">
    <location>
        <begin position="1271"/>
        <end position="1289"/>
    </location>
</feature>
<evidence type="ECO:0000256" key="9">
    <source>
        <dbReference type="ARBA" id="ARBA00076677"/>
    </source>
</evidence>
<evidence type="ECO:0000256" key="2">
    <source>
        <dbReference type="ARBA" id="ARBA00022490"/>
    </source>
</evidence>
<feature type="compositionally biased region" description="Basic and acidic residues" evidence="10">
    <location>
        <begin position="590"/>
        <end position="603"/>
    </location>
</feature>
<dbReference type="PROSITE" id="PS50853">
    <property type="entry name" value="FN3"/>
    <property type="match status" value="1"/>
</dbReference>
<feature type="compositionally biased region" description="Polar residues" evidence="10">
    <location>
        <begin position="1435"/>
        <end position="1450"/>
    </location>
</feature>
<feature type="compositionally biased region" description="Polar residues" evidence="10">
    <location>
        <begin position="328"/>
        <end position="349"/>
    </location>
</feature>
<feature type="compositionally biased region" description="Low complexity" evidence="10">
    <location>
        <begin position="937"/>
        <end position="950"/>
    </location>
</feature>
<feature type="compositionally biased region" description="Basic and acidic residues" evidence="10">
    <location>
        <begin position="1203"/>
        <end position="1238"/>
    </location>
</feature>